<dbReference type="AlphaFoldDB" id="A0A2T5XUR9"/>
<dbReference type="GeneID" id="84580560"/>
<evidence type="ECO:0000313" key="2">
    <source>
        <dbReference type="Proteomes" id="UP000243985"/>
    </source>
</evidence>
<evidence type="ECO:0000313" key="1">
    <source>
        <dbReference type="EMBL" id="PTX07027.1"/>
    </source>
</evidence>
<sequence length="99" mass="11619">MEIKQATIKREEKRTILVLDINGNPQHIVLTEDNPNNIKSAFNVLLKELKNGEFNFTLDDDKEDLYHHISVEYITQLNRELSIIYKDLSNYDLLVKSED</sequence>
<protein>
    <submittedName>
        <fullName evidence="1">Uncharacterized protein</fullName>
    </submittedName>
</protein>
<reference evidence="1 2" key="1">
    <citation type="submission" date="2018-04" db="EMBL/GenBank/DDBJ databases">
        <title>Genomic Encyclopedia of Archaeal and Bacterial Type Strains, Phase II (KMG-II): from individual species to whole genera.</title>
        <authorList>
            <person name="Goeker M."/>
        </authorList>
    </citation>
    <scope>NUCLEOTIDE SEQUENCE [LARGE SCALE GENOMIC DNA]</scope>
    <source>
        <strain evidence="1 2">DSM 22902</strain>
    </source>
</reference>
<accession>A0A2T5XUR9</accession>
<comment type="caution">
    <text evidence="1">The sequence shown here is derived from an EMBL/GenBank/DDBJ whole genome shotgun (WGS) entry which is preliminary data.</text>
</comment>
<organism evidence="1 2">
    <name type="scientific">Capnocytophaga leadbetteri</name>
    <dbReference type="NCBI Taxonomy" id="327575"/>
    <lineage>
        <taxon>Bacteria</taxon>
        <taxon>Pseudomonadati</taxon>
        <taxon>Bacteroidota</taxon>
        <taxon>Flavobacteriia</taxon>
        <taxon>Flavobacteriales</taxon>
        <taxon>Flavobacteriaceae</taxon>
        <taxon>Capnocytophaga</taxon>
    </lineage>
</organism>
<dbReference type="RefSeq" id="WP_107782012.1">
    <property type="nucleotide sequence ID" value="NZ_QBKG01000005.1"/>
</dbReference>
<proteinExistence type="predicted"/>
<name>A0A2T5XUR9_9FLAO</name>
<gene>
    <name evidence="1" type="ORF">C8P65_10530</name>
</gene>
<dbReference type="EMBL" id="QBKG01000005">
    <property type="protein sequence ID" value="PTX07027.1"/>
    <property type="molecule type" value="Genomic_DNA"/>
</dbReference>
<dbReference type="Proteomes" id="UP000243985">
    <property type="component" value="Unassembled WGS sequence"/>
</dbReference>